<sequence length="54" mass="5670">MGENVSGGAGTTYYVIVNRNRGQGLDVNGGSTADGASQWPDNGGTNQQWEIIQQ</sequence>
<dbReference type="InterPro" id="IPR000772">
    <property type="entry name" value="Ricin_B_lectin"/>
</dbReference>
<dbReference type="RefSeq" id="WP_264138703.1">
    <property type="nucleotide sequence ID" value="NZ_JAOYOD010000001.1"/>
</dbReference>
<feature type="region of interest" description="Disordered" evidence="1">
    <location>
        <begin position="22"/>
        <end position="46"/>
    </location>
</feature>
<protein>
    <submittedName>
        <fullName evidence="3">RICIN domain-containing protein</fullName>
    </submittedName>
</protein>
<dbReference type="InterPro" id="IPR035992">
    <property type="entry name" value="Ricin_B-like_lectins"/>
</dbReference>
<evidence type="ECO:0000313" key="4">
    <source>
        <dbReference type="Proteomes" id="UP001300692"/>
    </source>
</evidence>
<reference evidence="3 4" key="1">
    <citation type="submission" date="2022-10" db="EMBL/GenBank/DDBJ databases">
        <title>Comparative genomics and taxonomic characterization of three novel marine species of genus Reichenbachiella exhibiting antioxidant and polysaccharide degradation activities.</title>
        <authorList>
            <person name="Muhammad N."/>
            <person name="Lee Y.-J."/>
            <person name="Ko J."/>
            <person name="Kim S.-G."/>
        </authorList>
    </citation>
    <scope>NUCLEOTIDE SEQUENCE [LARGE SCALE GENOMIC DNA]</scope>
    <source>
        <strain evidence="3 4">ABR2-5</strain>
    </source>
</reference>
<keyword evidence="4" id="KW-1185">Reference proteome</keyword>
<feature type="domain" description="Ricin B lectin" evidence="2">
    <location>
        <begin position="9"/>
        <end position="53"/>
    </location>
</feature>
<accession>A0ABT3CWE9</accession>
<organism evidence="3 4">
    <name type="scientific">Reichenbachiella ulvae</name>
    <dbReference type="NCBI Taxonomy" id="2980104"/>
    <lineage>
        <taxon>Bacteria</taxon>
        <taxon>Pseudomonadati</taxon>
        <taxon>Bacteroidota</taxon>
        <taxon>Cytophagia</taxon>
        <taxon>Cytophagales</taxon>
        <taxon>Reichenbachiellaceae</taxon>
        <taxon>Reichenbachiella</taxon>
    </lineage>
</organism>
<dbReference type="SUPFAM" id="SSF50370">
    <property type="entry name" value="Ricin B-like lectins"/>
    <property type="match status" value="1"/>
</dbReference>
<dbReference type="EMBL" id="JAOYOD010000001">
    <property type="protein sequence ID" value="MCV9387886.1"/>
    <property type="molecule type" value="Genomic_DNA"/>
</dbReference>
<feature type="compositionally biased region" description="Polar residues" evidence="1">
    <location>
        <begin position="29"/>
        <end position="46"/>
    </location>
</feature>
<evidence type="ECO:0000259" key="2">
    <source>
        <dbReference type="Pfam" id="PF14200"/>
    </source>
</evidence>
<dbReference type="Proteomes" id="UP001300692">
    <property type="component" value="Unassembled WGS sequence"/>
</dbReference>
<evidence type="ECO:0000313" key="3">
    <source>
        <dbReference type="EMBL" id="MCV9387886.1"/>
    </source>
</evidence>
<comment type="caution">
    <text evidence="3">The sequence shown here is derived from an EMBL/GenBank/DDBJ whole genome shotgun (WGS) entry which is preliminary data.</text>
</comment>
<dbReference type="Gene3D" id="2.80.10.50">
    <property type="match status" value="1"/>
</dbReference>
<evidence type="ECO:0000256" key="1">
    <source>
        <dbReference type="SAM" id="MobiDB-lite"/>
    </source>
</evidence>
<dbReference type="Pfam" id="PF14200">
    <property type="entry name" value="RicinB_lectin_2"/>
    <property type="match status" value="1"/>
</dbReference>
<name>A0ABT3CWE9_9BACT</name>
<proteinExistence type="predicted"/>
<gene>
    <name evidence="3" type="ORF">N7U62_14480</name>
</gene>